<accession>A0A8S9RRN2</accession>
<comment type="caution">
    <text evidence="3">The sequence shown here is derived from an EMBL/GenBank/DDBJ whole genome shotgun (WGS) entry which is preliminary data.</text>
</comment>
<sequence length="143" mass="15972">MNKKSKRNVGCKIKVCNLAWSKNINKLVSTHWMVPKPNNILEIPNHLQIQIVTLTGYTDRFMFLVVSHEGKTNATGAGDETFSMINVIPVWFWIVFPFMKAQALVQLTRQGSVGVSIFSFKTFPPSISELGSHSGSEVLSQGF</sequence>
<keyword evidence="2" id="KW-0677">Repeat</keyword>
<dbReference type="GO" id="GO:1990757">
    <property type="term" value="F:ubiquitin ligase activator activity"/>
    <property type="evidence" value="ECO:0007669"/>
    <property type="project" value="TreeGrafter"/>
</dbReference>
<dbReference type="GO" id="GO:0010997">
    <property type="term" value="F:anaphase-promoting complex binding"/>
    <property type="evidence" value="ECO:0007669"/>
    <property type="project" value="InterPro"/>
</dbReference>
<name>A0A8S9RRN2_BRACR</name>
<evidence type="ECO:0000256" key="1">
    <source>
        <dbReference type="ARBA" id="ARBA00022574"/>
    </source>
</evidence>
<dbReference type="EMBL" id="QGKX02000088">
    <property type="protein sequence ID" value="KAF3583881.1"/>
    <property type="molecule type" value="Genomic_DNA"/>
</dbReference>
<dbReference type="GO" id="GO:1905786">
    <property type="term" value="P:positive regulation of anaphase-promoting complex-dependent catabolic process"/>
    <property type="evidence" value="ECO:0007669"/>
    <property type="project" value="TreeGrafter"/>
</dbReference>
<reference evidence="3" key="1">
    <citation type="submission" date="2019-12" db="EMBL/GenBank/DDBJ databases">
        <title>Genome sequencing and annotation of Brassica cretica.</title>
        <authorList>
            <person name="Studholme D.J."/>
            <person name="Sarris P."/>
        </authorList>
    </citation>
    <scope>NUCLEOTIDE SEQUENCE</scope>
    <source>
        <strain evidence="3">PFS-109/04</strain>
        <tissue evidence="3">Leaf</tissue>
    </source>
</reference>
<keyword evidence="1" id="KW-0853">WD repeat</keyword>
<evidence type="ECO:0000313" key="4">
    <source>
        <dbReference type="Proteomes" id="UP000712600"/>
    </source>
</evidence>
<dbReference type="PANTHER" id="PTHR19918">
    <property type="entry name" value="CELL DIVISION CYCLE 20 CDC20 FIZZY -RELATED"/>
    <property type="match status" value="1"/>
</dbReference>
<dbReference type="AlphaFoldDB" id="A0A8S9RRN2"/>
<evidence type="ECO:0000313" key="3">
    <source>
        <dbReference type="EMBL" id="KAF3583881.1"/>
    </source>
</evidence>
<dbReference type="InterPro" id="IPR033010">
    <property type="entry name" value="Cdc20/Fizzy"/>
</dbReference>
<gene>
    <name evidence="3" type="ORF">F2Q69_00031477</name>
</gene>
<organism evidence="3 4">
    <name type="scientific">Brassica cretica</name>
    <name type="common">Mustard</name>
    <dbReference type="NCBI Taxonomy" id="69181"/>
    <lineage>
        <taxon>Eukaryota</taxon>
        <taxon>Viridiplantae</taxon>
        <taxon>Streptophyta</taxon>
        <taxon>Embryophyta</taxon>
        <taxon>Tracheophyta</taxon>
        <taxon>Spermatophyta</taxon>
        <taxon>Magnoliopsida</taxon>
        <taxon>eudicotyledons</taxon>
        <taxon>Gunneridae</taxon>
        <taxon>Pentapetalae</taxon>
        <taxon>rosids</taxon>
        <taxon>malvids</taxon>
        <taxon>Brassicales</taxon>
        <taxon>Brassicaceae</taxon>
        <taxon>Brassiceae</taxon>
        <taxon>Brassica</taxon>
    </lineage>
</organism>
<dbReference type="Proteomes" id="UP000712600">
    <property type="component" value="Unassembled WGS sequence"/>
</dbReference>
<dbReference type="GO" id="GO:0005680">
    <property type="term" value="C:anaphase-promoting complex"/>
    <property type="evidence" value="ECO:0007669"/>
    <property type="project" value="TreeGrafter"/>
</dbReference>
<dbReference type="Gene3D" id="2.130.10.10">
    <property type="entry name" value="YVTN repeat-like/Quinoprotein amine dehydrogenase"/>
    <property type="match status" value="1"/>
</dbReference>
<proteinExistence type="predicted"/>
<evidence type="ECO:0000256" key="2">
    <source>
        <dbReference type="ARBA" id="ARBA00022737"/>
    </source>
</evidence>
<dbReference type="InterPro" id="IPR015943">
    <property type="entry name" value="WD40/YVTN_repeat-like_dom_sf"/>
</dbReference>
<dbReference type="PANTHER" id="PTHR19918:SF61">
    <property type="entry name" value="PROTEIN FIZZY-RELATED 2"/>
    <property type="match status" value="1"/>
</dbReference>
<dbReference type="GO" id="GO:0031145">
    <property type="term" value="P:anaphase-promoting complex-dependent catabolic process"/>
    <property type="evidence" value="ECO:0007669"/>
    <property type="project" value="TreeGrafter"/>
</dbReference>
<protein>
    <submittedName>
        <fullName evidence="3">Uncharacterized protein</fullName>
    </submittedName>
</protein>